<evidence type="ECO:0000259" key="43">
    <source>
        <dbReference type="PROSITE" id="PS51946"/>
    </source>
</evidence>
<dbReference type="InterPro" id="IPR009003">
    <property type="entry name" value="Peptidase_S1_PA"/>
</dbReference>
<feature type="transmembrane region" description="Helical" evidence="37">
    <location>
        <begin position="2101"/>
        <end position="2119"/>
    </location>
</feature>
<dbReference type="GO" id="GO:0016740">
    <property type="term" value="F:transferase activity"/>
    <property type="evidence" value="ECO:0007669"/>
    <property type="project" value="InterPro"/>
</dbReference>
<dbReference type="InterPro" id="IPR046443">
    <property type="entry name" value="a/bCoV_NSP1_glob"/>
</dbReference>
<dbReference type="GO" id="GO:0019082">
    <property type="term" value="P:viral protein processing"/>
    <property type="evidence" value="ECO:0007669"/>
    <property type="project" value="InterPro"/>
</dbReference>
<keyword evidence="12 35" id="KW-0479">Metal-binding</keyword>
<dbReference type="InterPro" id="IPR013016">
    <property type="entry name" value="Peptidase_C16_CoV"/>
</dbReference>
<protein>
    <submittedName>
        <fullName evidence="54">Orf1a</fullName>
    </submittedName>
</protein>
<dbReference type="PROSITE" id="PS51946">
    <property type="entry name" value="COV_NSP4C"/>
    <property type="match status" value="1"/>
</dbReference>
<evidence type="ECO:0000256" key="31">
    <source>
        <dbReference type="ARBA" id="ARBA00026035"/>
    </source>
</evidence>
<dbReference type="Pfam" id="PF19212">
    <property type="entry name" value="CoV_NSP2_C"/>
    <property type="match status" value="2"/>
</dbReference>
<keyword evidence="21" id="KW-1127">Modulation of host ubiquitin pathway by viral deubiquitinase</keyword>
<keyword evidence="15 32" id="KW-0863">Zinc-finger</keyword>
<evidence type="ECO:0000256" key="24">
    <source>
        <dbReference type="ARBA" id="ARBA00022989"/>
    </source>
</evidence>
<dbReference type="InterPro" id="IPR047573">
    <property type="entry name" value="CoV_NSP2_M"/>
</dbReference>
<dbReference type="PROSITE" id="PS51124">
    <property type="entry name" value="PEPTIDASE_C16"/>
    <property type="match status" value="2"/>
</dbReference>
<dbReference type="Gene3D" id="1.10.8.370">
    <property type="entry name" value="nsp7 replicase"/>
    <property type="match status" value="1"/>
</dbReference>
<evidence type="ECO:0000259" key="38">
    <source>
        <dbReference type="PROSITE" id="PS51124"/>
    </source>
</evidence>
<comment type="catalytic activity">
    <reaction evidence="1">
        <text>Thiol-dependent hydrolysis of ester, thioester, amide, peptide and isopeptide bonds formed by the C-terminal Gly of ubiquitin (a 76-residue protein attached to proteins as an intracellular targeting signal).</text>
        <dbReference type="EC" id="3.4.19.12"/>
    </reaction>
</comment>
<dbReference type="PROSITE" id="PS51950">
    <property type="entry name" value="COV_NSP8"/>
    <property type="match status" value="1"/>
</dbReference>
<keyword evidence="24 37" id="KW-1133">Transmembrane helix</keyword>
<evidence type="ECO:0000256" key="17">
    <source>
        <dbReference type="ARBA" id="ARBA00022801"/>
    </source>
</evidence>
<evidence type="ECO:0000259" key="48">
    <source>
        <dbReference type="PROSITE" id="PS51962"/>
    </source>
</evidence>
<keyword evidence="6" id="KW-1113">Inhibition of host RLR pathway by virus</keyword>
<evidence type="ECO:0000256" key="26">
    <source>
        <dbReference type="ARBA" id="ARBA00023136"/>
    </source>
</evidence>
<feature type="transmembrane region" description="Helical" evidence="37">
    <location>
        <begin position="3310"/>
        <end position="3329"/>
    </location>
</feature>
<dbReference type="Pfam" id="PF19213">
    <property type="entry name" value="CoV_NSP6"/>
    <property type="match status" value="1"/>
</dbReference>
<keyword evidence="16" id="KW-0833">Ubl conjugation pathway</keyword>
<dbReference type="CDD" id="cd21731">
    <property type="entry name" value="alphaCoV_PLPro"/>
    <property type="match status" value="1"/>
</dbReference>
<dbReference type="PROSITE" id="PS51990">
    <property type="entry name" value="COV_NSP2_M"/>
    <property type="match status" value="1"/>
</dbReference>
<keyword evidence="13" id="KW-0677">Repeat</keyword>
<evidence type="ECO:0000313" key="54">
    <source>
        <dbReference type="EMBL" id="ALJ99894.1"/>
    </source>
</evidence>
<evidence type="ECO:0000256" key="18">
    <source>
        <dbReference type="ARBA" id="ARBA00022807"/>
    </source>
</evidence>
<evidence type="ECO:0000256" key="22">
    <source>
        <dbReference type="ARBA" id="ARBA00022884"/>
    </source>
</evidence>
<dbReference type="Gene3D" id="2.40.10.10">
    <property type="entry name" value="Trypsin-like serine proteases"/>
    <property type="match status" value="2"/>
</dbReference>
<dbReference type="CDD" id="cd21830">
    <property type="entry name" value="alphaCoV_Nsp8"/>
    <property type="match status" value="1"/>
</dbReference>
<evidence type="ECO:0000256" key="3">
    <source>
        <dbReference type="ARBA" id="ARBA00004301"/>
    </source>
</evidence>
<feature type="transmembrane region" description="Helical" evidence="37">
    <location>
        <begin position="2125"/>
        <end position="2151"/>
    </location>
</feature>
<keyword evidence="8" id="KW-1090">Inhibition of host innate immune response by virus</keyword>
<sequence length="4090" mass="452371">MACNRFTLAVASDSEISGTGCATVAQAVRLYSEAAVNGFRACRFVSFGLQDCVVGVAGDDYVVGLTGDQPLVCNLMKFSDRPFGLRGWLVFSNSNYFLEDFDVVLGRRGGGTVTYTDQYLCGADGKPVINEDLWQFVDYFGENEEVVINGQTYVCAWLTKRKPLDHKRQNNLAIEEINYVRGDALHTLRNGSVLETAKDLKTSSKVVLSAELDKLYKMLGSPFMTNGSTILEAIVKPVFISALVQCTCGKKGWSVGDWTGFKSSCCNNLSKRLCVVPGVVKPGDAVITTQKAGVGIKYFCGMTLKFVASIEGVSVWRVIAVQSVDGFVASADYVEEDHLIRMDTLCFNVRNATTDECRLAMLGAELTSNARKQIATGVIDISAGWFDVYDDIFADNKPWFVRKAEDIFGICWSALVSVLKQLNVTTGELMCFVKNICSAAVAVVNGSIQIVASVPEKFLNAFDVFSSAVRTMFECAADKCTIAGKAFAKVGDYVLLDNALVKLVSSKLKGSRENGLTTVQYATTVVGSTEDVKSSRVERSTALLTFASSYPKLSDEGYTAVIGGVAYFVSDGYFRLMASPTSVLTTAVYKPLFVFKVNVVGPRPDVLPLTVTCESVEAALSIIDDKVNEHNLDCVAAVLDNEIIVKSSLCAPRYVKDYVDKWYDFCSQYAGAPWFGSDYRAFISVTDVVDADVKSVEARAFVESVVPSCPSILKTIDGGKIWASITKAVHSVADWLKSLQLKLTAQGLLGNCAKRFRRWLNVLLEAYNAFLDTVVSVVKIGGKTFKTYAFDKPYIVIHDIVCRVEHKTDADWVELLPRDDRIKHFSTFEDAYLPIADPTHFDVEEVQLLDTEFVEPGCGGILALIDDHVFYKKDDIYYPSSGTKILPVAFTKAAGGKVSFSEAVDVKDIEPVYRVKLCFEFEDEKLAAVCEQTIGKRLKHEGDWDSFCDTVNAALDVVSGYVALPKYYIYDEQGGKDLTLPVMISEWPLSTDDASAQTDQQDDVSGAGEFVDEVEEVNNSFDIEVTDVKVDVSPFDMPYNELNGLKVLTQLDNNCWINSVLLQLQLTGVFDDDYAMQFFRMGRVSKMIERCYNAEQCIRGSMGDVGLCLYKLLKELHTGFMVMDYKCDCTSGRLEESGSVLFCAPTKRAFPYGTCLNCNAPRMCTIRQLQGTIIFVQQKPEPINPSDFVVKPICASVFRGAASCGHYQTNIYSQKLCVDGFGVNKIRAWTNDALNTICVKDADYTVKVEPPVNVTVAVSPEKDIPAVKAVPFLQHNNVSFYQGDVETVVNGVDFDFVVNAANENLAHGGGLAKALDVYTKGKLQSLSNDYTASAGKVKVGAGVMLECDGLKVFNVVGPRKGKHERDLLMKAYTTIKDEHGVPLSPILSCGIFGVKLETSLEVLLSVFVDKVVNVFVYTDAEVCRVKQFVSNLATTQLVVPEVEQPAVAQQVETVVVIPKPYKVDGNFSYYTGDLLCVAANKPIVLFTDSLLTLDDYGRVLDNALNGVLSAAIKDCVTSNKAIPSGNLIKFDISSVVVYMCVVPSEHDKQLDKNVQRCTRKLNRLMSDIVCNIPAVHVLPLILSGLTCNVAFVGEVPSVEAKVITIKVTEDGVNVHDVIVSTDKPFEQQVGVIADKDKDLSGAVPSDLNTSELLTKAIDVDWVKFYGFEDATTFATLDHSAFAYENVVVNGMRVLKTSNNNCWVNAVCVALQYLKPRFVSEGLDAAWNKFVLGDVQTFVAFVYHVAGSVKGSKGDAEDTLNKLSKYIANEAQVQLENYSSCVECAPKFKNSIASINSAIVCAGVKRDGVQVGYCDHGVKYYSRVRSVSGRAIIVSVERLEPCAQSRLLSGVAYTAFSGPVDNGHYTVYDAAKKSMYDGDRFVSHDLSLLAVTSVVMVGGYVAPVVDVPKLKSKPIIAQLDEKAKKFFDFGDVLVYNIASLFMWLISMFTICRTALSTRDVKVIARAPQRTGVVLKRSFKYNLKASAAILKSKWWLLAKFMKFMLLVYTLYSVVLLGVRFGPFNNYFCDATVSGYAKSNFVKDDYCGNSLGCKMCLFGYQELNQFHHLAVVWKHITDPLFSTMQPFIVMVLLLIFGDNYLRCFLLYFVAQMISNVGVFLGYKETNWFLHFIPFDAICDELLVTIIVIKVIAFIRHVIFGCDKPGCIACSKSARLKRFPVSTIVNGVQRSFYVNANGGSKFCKKHNFFCVDCDSYGYGNTFITQEVSRELGNITKTNVQPTGPSYIMIDKVEFENGFYRLHAGETFWRYNFDITESKYSCKEVLKNCNALDDFIVFNNSGTNVTQVKNASVYFSQLLCRPIKLVDSELLATLSVDFNGVLHRAYIDVLRNSFGKDLNANMSLADCKSVLGLSVSDHEFTNAISNAHRCDVLLSDLSFNNFVSSYAKPEEKLSSYDLACCMRAGAKTVNANVLTKDQTPIVWHARDFNSLSAEGRKYIVKTSKAKGLTFLLTLNENQAVNQIPATSIVAKQGAGKTGHSSNLFWLFCCIVCLLQFYLCFFMPYFMYDTVHSFEGYDFKYIENGQLKNFESPLKCARNVFDNFNEWHYARFGSVPLNKQSCPIVVGVSEVVNTVAGVPANVYLAGKTLVFTLQSAFGSAGVCYDIFGVTTPEKCIFTSACTRLEGLGGDNVYCYNTDLMEGSLPYSSLQANAYYKYDSGNFIKLPEIIAQGFGFRTVRTIATKYCRVGECADSNAGICFGLDKWFVNDGRVNNGYVCGTGLWDLVFNILSMFSCSFSVAAMSGQILFNCAVGAFVILCCFLVTKFRRMFGDLSVGVCTVVMAVLLNNVSYIVTQNLVSMVAYAVLYFFATRQLHYAWIWCAAYLVAYVSFAPWWLCAWYFLSMLTGLLPSLLKLKVSTNLFEGDKFVGTFESAAAGTFVLDMRSYEKLANSISPDKLKSYAASYNRYKYYSGNASEADYRCACYAYLAKAMMDYSRDHNDILYTPPTVSYGSTLQAGLRKMAQPSGIVERCIVRVCYGNTVLNGLWLGDVVYCPRHVIASNTTMAIDYEHEYSVMRLHNFSITSGSVFLGVVGATMHGATLRIKVSQTNMCTPKHSFRTLKSGEGFNILACYDGCAHGVFGVNMRTNWTIRGSFINGACGSPGYNLRGSEVEFCYMHQIELGSGSHVGSSFDGVMYGGFDDQPNLQVESASQMLTTNVVAFLYAAILNGCTWWLKGDRLSVEHYNEWAQSNGFTAMNGEDAFSILAAKTGVCVERLLHAIQVLSNGFGGRQILGYSSLNDEFSINEVVRQMFGVNLQSGKTTSVFKTLSLFAGFIIMFWAELFVYTNTIWVNPGFLTPFMLLFVIVSLCLTSVVKHKMLFLQVFLLPSIIVAAVQNCAWDYHVTKVLAEKFDYNVSIMQMDIQGFVNIFICLFVALLHTWRFARERCTHWCTYLFSLVAVLYTAFYSYDYVSLLVMFLCAISNEWYIGAIIFRLCRICVAFMPVEYVSYFGGVKTVLLFYMVLGFCSCVYYGLLYWVNRFCKCTLGVYDFTVSPAEFKYMIANGLNAPNGPFDALFLSFKLMGIGGPRTIKVSTVQSKLTDLKCTNVVLMGILSNMNIAANSKEWAYCVETHNKINLCDDPETAQELLLALLAFFLSKHSDFGLGDLVDSYFENDSILQSVASSFVSMPSFVAYETARQEYENAVANGSSPQIIKQLKKAMNVAKAEFDRESSVQKKISRMAEQAAAAMYKEARAVNRKSKVVSAMHRLLFGMLRRLDMSSVDTILNMARNGVVPLSVIPATSASKLVVVVPDYESFAKMLVDGFVHYAGVVWTLQEVKDNDGRNVHLKDVTKENQETLVWPLVLTCERVVKLQNNEIMPGKMKVKATKAESDGGLSSEGNALYNNEGGRAFMYAYVTTKPDMKYVKWEHESGVVTVELEPPCRFVVDTPNGPQIKYLYFVRNLNNLRRGAVLGYIGATVRLQAGKQTEFVSNSLLLTHCSFAVDPAAAYLDAVRQGAKPVGNCVKMLTNGSGSGQAITSTIDSNTTQDTYGGASVCIYCRAHVAHPTMDGFCQYKGKWVQVPIGTNDPIRFCLENTVCRVCGCWLNHGCTCDRTAIQSFDSSYLNESGVLVPLD</sequence>
<evidence type="ECO:0000313" key="55">
    <source>
        <dbReference type="Proteomes" id="UP000096398"/>
    </source>
</evidence>
<dbReference type="CDD" id="cd21558">
    <property type="entry name" value="alphaCoV-Nsp6"/>
    <property type="match status" value="1"/>
</dbReference>
<dbReference type="PROSITE" id="PS51442">
    <property type="entry name" value="M_PRO"/>
    <property type="match status" value="1"/>
</dbReference>
<dbReference type="InterPro" id="IPR043611">
    <property type="entry name" value="CoV_NSP3_C"/>
</dbReference>
<evidence type="ECO:0000259" key="44">
    <source>
        <dbReference type="PROSITE" id="PS51949"/>
    </source>
</evidence>
<feature type="transmembrane region" description="Helical" evidence="37">
    <location>
        <begin position="2076"/>
        <end position="2094"/>
    </location>
</feature>
<dbReference type="InterPro" id="IPR043177">
    <property type="entry name" value="PLpro_N_sf_CoV"/>
</dbReference>
<keyword evidence="11 37" id="KW-0812">Transmembrane</keyword>
<dbReference type="Pfam" id="PF01661">
    <property type="entry name" value="Macro"/>
    <property type="match status" value="1"/>
</dbReference>
<keyword evidence="27 36" id="KW-1015">Disulfide bond</keyword>
<dbReference type="Gene3D" id="3.10.20.540">
    <property type="match status" value="1"/>
</dbReference>
<feature type="region of interest" description="ZF1" evidence="35">
    <location>
        <begin position="2153"/>
        <end position="2166"/>
    </location>
</feature>
<dbReference type="PROSITE" id="PS51943">
    <property type="entry name" value="COV_NSP3A_UBL"/>
    <property type="match status" value="1"/>
</dbReference>
<feature type="transmembrane region" description="Helical" evidence="37">
    <location>
        <begin position="3405"/>
        <end position="3423"/>
    </location>
</feature>
<feature type="region of interest" description="Y1" evidence="35">
    <location>
        <begin position="2149"/>
        <end position="2239"/>
    </location>
</feature>
<dbReference type="InterPro" id="IPR014829">
    <property type="entry name" value="NSP8_CoV"/>
</dbReference>
<evidence type="ECO:0000256" key="25">
    <source>
        <dbReference type="ARBA" id="ARBA00023050"/>
    </source>
</evidence>
<evidence type="ECO:0000256" key="36">
    <source>
        <dbReference type="PROSITE-ProRule" id="PRU01337"/>
    </source>
</evidence>
<evidence type="ECO:0000259" key="39">
    <source>
        <dbReference type="PROSITE" id="PS51154"/>
    </source>
</evidence>
<dbReference type="Proteomes" id="UP000096398">
    <property type="component" value="Genome"/>
</dbReference>
<evidence type="ECO:0000259" key="41">
    <source>
        <dbReference type="PROSITE" id="PS51943"/>
    </source>
</evidence>
<dbReference type="PROSITE" id="PS51952">
    <property type="entry name" value="COV_EXON_MTASE_COACT"/>
    <property type="match status" value="1"/>
</dbReference>
<dbReference type="Gene3D" id="1.10.150.420">
    <property type="entry name" value="Coronavirus nonstructural protein 4 C-terminus"/>
    <property type="match status" value="1"/>
</dbReference>
<evidence type="ECO:0000256" key="32">
    <source>
        <dbReference type="PROSITE-ProRule" id="PRU00444"/>
    </source>
</evidence>
<dbReference type="InterPro" id="IPR002589">
    <property type="entry name" value="Macro_dom"/>
</dbReference>
<dbReference type="SUPFAM" id="SSF52949">
    <property type="entry name" value="Macro domain-like"/>
    <property type="match status" value="1"/>
</dbReference>
<dbReference type="InterPro" id="IPR008740">
    <property type="entry name" value="Peptidase_C30_CoV"/>
</dbReference>
<dbReference type="CDD" id="cd21901">
    <property type="entry name" value="alpha_betaCoV_Nsp10"/>
    <property type="match status" value="1"/>
</dbReference>
<organism evidence="54 55">
    <name type="scientific">229E-related bat coronavirus</name>
    <dbReference type="NCBI Taxonomy" id="1739614"/>
    <lineage>
        <taxon>Viruses</taxon>
        <taxon>Riboviria</taxon>
        <taxon>Orthornavirae</taxon>
        <taxon>Pisuviricota</taxon>
        <taxon>Pisoniviricetes</taxon>
        <taxon>Nidovirales</taxon>
        <taxon>Cornidovirineae</taxon>
        <taxon>Coronaviridae</taxon>
        <taxon>Orthocoronavirinae</taxon>
        <taxon>Alphacoronavirus</taxon>
        <taxon>Duvinacovirus</taxon>
        <taxon>Alphacoronavirus chicagoense</taxon>
        <taxon>Human coronavirus 229E</taxon>
    </lineage>
</organism>
<dbReference type="Pfam" id="PF16348">
    <property type="entry name" value="CoV_NSP4_C"/>
    <property type="match status" value="1"/>
</dbReference>
<dbReference type="InterPro" id="IPR044385">
    <property type="entry name" value="NSP2_HCoV-229E-like"/>
</dbReference>
<comment type="subunit">
    <text evidence="31">3CL-PRO exists as monomer and homodimer. Eight copies of nsp7 and eight copies of nsp8 assemble to form a heterohexadecamer. Nsp9 is a dimer. Nsp10 forms a dodecamer.</text>
</comment>
<dbReference type="InterPro" id="IPR043610">
    <property type="entry name" value="NSP6_CoV"/>
</dbReference>
<keyword evidence="29" id="KW-0899">Viral immunoevasion</keyword>
<reference evidence="54 55" key="1">
    <citation type="journal article" date="2015" name="J. Virol.">
        <title>Evidence for an Ancestral Association of Human Coronavirus 229E with Bats.</title>
        <authorList>
            <person name="Corman V.M."/>
            <person name="Baldwin H.J."/>
            <person name="Fumie Tateno A."/>
            <person name="Melim Zerbinati R."/>
            <person name="Annan A."/>
            <person name="Owusu M."/>
            <person name="Nkrumah E.E."/>
            <person name="Maganga G.D."/>
            <person name="Oppong S."/>
            <person name="Adu-Sarkodie Y."/>
            <person name="Vallo P."/>
            <person name="da Silva Filho L.V."/>
            <person name="Leroy E.M."/>
            <person name="Thiel V."/>
            <person name="van der Hoek L."/>
            <person name="Poon L.L."/>
            <person name="Tschapka M."/>
            <person name="Drosten C."/>
            <person name="Drexler J.F."/>
        </authorList>
    </citation>
    <scope>NUCLEOTIDE SEQUENCE [LARGE SCALE GENOMIC DNA]</scope>
    <source>
        <strain evidence="54">BtCoV/KW2E-F56/Hip_cf._rub/GHA/2011</strain>
    </source>
</reference>
<dbReference type="Pfam" id="PF08716">
    <property type="entry name" value="CoV_NSP7"/>
    <property type="match status" value="1"/>
</dbReference>
<evidence type="ECO:0000259" key="40">
    <source>
        <dbReference type="PROSITE" id="PS51442"/>
    </source>
</evidence>
<feature type="region of interest" description="ZF2" evidence="35">
    <location>
        <begin position="2199"/>
        <end position="2209"/>
    </location>
</feature>
<dbReference type="SUPFAM" id="SSF143076">
    <property type="entry name" value="Coronavirus NSP8-like"/>
    <property type="match status" value="1"/>
</dbReference>
<dbReference type="Pfam" id="PF08710">
    <property type="entry name" value="CoV_NSP9"/>
    <property type="match status" value="1"/>
</dbReference>
<feature type="transmembrane region" description="Helical" evidence="37">
    <location>
        <begin position="2831"/>
        <end position="2856"/>
    </location>
</feature>
<dbReference type="GO" id="GO:0075523">
    <property type="term" value="P:viral translational frameshifting"/>
    <property type="evidence" value="ECO:0007669"/>
    <property type="project" value="UniProtKB-KW"/>
</dbReference>
<dbReference type="InterPro" id="IPR037204">
    <property type="entry name" value="NSP7_sf_CoV"/>
</dbReference>
<feature type="domain" description="Peptidase C16" evidence="38">
    <location>
        <begin position="1017"/>
        <end position="1269"/>
    </location>
</feature>
<dbReference type="GO" id="GO:0019079">
    <property type="term" value="P:viral genome replication"/>
    <property type="evidence" value="ECO:0007669"/>
    <property type="project" value="InterPro"/>
</dbReference>
<evidence type="ECO:0000256" key="34">
    <source>
        <dbReference type="PROSITE-ProRule" id="PRU01296"/>
    </source>
</evidence>
<evidence type="ECO:0000259" key="46">
    <source>
        <dbReference type="PROSITE" id="PS51951"/>
    </source>
</evidence>
<dbReference type="Gene3D" id="1.10.1840.10">
    <property type="entry name" value="main proteinase (3clpro) structure, domain 3"/>
    <property type="match status" value="1"/>
</dbReference>
<evidence type="ECO:0000256" key="35">
    <source>
        <dbReference type="PROSITE-ProRule" id="PRU01336"/>
    </source>
</evidence>
<dbReference type="SUPFAM" id="SSF50494">
    <property type="entry name" value="Trypsin-like serine proteases"/>
    <property type="match status" value="1"/>
</dbReference>
<evidence type="ECO:0000256" key="7">
    <source>
        <dbReference type="ARBA" id="ARBA00022581"/>
    </source>
</evidence>
<accession>A0A0P0ILY9</accession>
<dbReference type="InterPro" id="IPR018995">
    <property type="entry name" value="RNA_synth_NSP10_CoV"/>
</dbReference>
<feature type="domain" description="Peptidase C16" evidence="38">
    <location>
        <begin position="1663"/>
        <end position="1917"/>
    </location>
</feature>
<feature type="domain" description="CoV Nsp2 N-terminal" evidence="49">
    <location>
        <begin position="113"/>
        <end position="359"/>
    </location>
</feature>
<dbReference type="GO" id="GO:0044220">
    <property type="term" value="C:host cell perinuclear region of cytoplasm"/>
    <property type="evidence" value="ECO:0007669"/>
    <property type="project" value="UniProtKB-SubCell"/>
</dbReference>
<feature type="transmembrane region" description="Helical" evidence="37">
    <location>
        <begin position="3377"/>
        <end position="3398"/>
    </location>
</feature>
<dbReference type="CDD" id="cd21712">
    <property type="entry name" value="TM_Y_alphaCoV_Nsp3_C"/>
    <property type="match status" value="1"/>
</dbReference>
<evidence type="ECO:0000256" key="15">
    <source>
        <dbReference type="ARBA" id="ARBA00022771"/>
    </source>
</evidence>
<dbReference type="InterPro" id="IPR014822">
    <property type="entry name" value="NSP9_CoV"/>
</dbReference>
<dbReference type="Pfam" id="PF19218">
    <property type="entry name" value="CoV_NSP3_C"/>
    <property type="match status" value="1"/>
</dbReference>
<dbReference type="PROSITE" id="PS51154">
    <property type="entry name" value="MACRO"/>
    <property type="match status" value="1"/>
</dbReference>
<keyword evidence="14" id="KW-0688">Ribosomal frameshifting</keyword>
<dbReference type="InterPro" id="IPR038123">
    <property type="entry name" value="NSP4_C_sf_CoV"/>
</dbReference>
<feature type="domain" description="3Ecto" evidence="53">
    <location>
        <begin position="2010"/>
        <end position="2075"/>
    </location>
</feature>
<evidence type="ECO:0000256" key="4">
    <source>
        <dbReference type="ARBA" id="ARBA00004407"/>
    </source>
</evidence>
<dbReference type="CDD" id="cd21897">
    <property type="entry name" value="alphaCoV_Nsp9"/>
    <property type="match status" value="1"/>
</dbReference>
<proteinExistence type="inferred from homology"/>
<dbReference type="InterPro" id="IPR036333">
    <property type="entry name" value="NSP10_sf_CoV"/>
</dbReference>
<keyword evidence="19 35" id="KW-0862">Zinc</keyword>
<dbReference type="GO" id="GO:0006508">
    <property type="term" value="P:proteolysis"/>
    <property type="evidence" value="ECO:0007669"/>
    <property type="project" value="UniProtKB-KW"/>
</dbReference>
<dbReference type="SUPFAM" id="SSF101816">
    <property type="entry name" value="Replicase NSP9"/>
    <property type="match status" value="1"/>
</dbReference>
<dbReference type="InterPro" id="IPR036499">
    <property type="entry name" value="NSP9_sf_CoV"/>
</dbReference>
<feature type="domain" description="ExoN/MTase coactivator" evidence="47">
    <location>
        <begin position="3939"/>
        <end position="4077"/>
    </location>
</feature>
<comment type="caution">
    <text evidence="35">Lacks conserved residue(s) required for the propagation of feature annotation.</text>
</comment>
<keyword evidence="25" id="KW-1072">Activation of host autophagy by virus</keyword>
<dbReference type="SUPFAM" id="SSF140367">
    <property type="entry name" value="Coronavirus NSP7-like"/>
    <property type="match status" value="1"/>
</dbReference>
<dbReference type="PROSITE" id="PS51962">
    <property type="entry name" value="COV_NSP1"/>
    <property type="match status" value="1"/>
</dbReference>
<dbReference type="PROSITE" id="PS51993">
    <property type="entry name" value="COV_3ECTO"/>
    <property type="match status" value="1"/>
</dbReference>
<dbReference type="Gene3D" id="6.10.140.2090">
    <property type="match status" value="1"/>
</dbReference>
<comment type="similarity">
    <text evidence="5 33">Belongs to the coronaviruses polyprotein 1ab family.</text>
</comment>
<dbReference type="Pfam" id="PF09401">
    <property type="entry name" value="CoV_NSP10"/>
    <property type="match status" value="1"/>
</dbReference>
<evidence type="ECO:0000256" key="1">
    <source>
        <dbReference type="ARBA" id="ARBA00000707"/>
    </source>
</evidence>
<feature type="domain" description="Nsp9 ssRNA-binding" evidence="46">
    <location>
        <begin position="3830"/>
        <end position="3938"/>
    </location>
</feature>
<dbReference type="SUPFAM" id="SSF144246">
    <property type="entry name" value="Coronavirus NSP10-like"/>
    <property type="match status" value="1"/>
</dbReference>
<dbReference type="CDD" id="cd21826">
    <property type="entry name" value="alphaCoV_Nsp7"/>
    <property type="match status" value="1"/>
</dbReference>
<dbReference type="InterPro" id="IPR044371">
    <property type="entry name" value="Macro_X_NSP3-like"/>
</dbReference>
<evidence type="ECO:0000256" key="6">
    <source>
        <dbReference type="ARBA" id="ARBA00022482"/>
    </source>
</evidence>
<comment type="subcellular location">
    <subcellularLocation>
        <location evidence="4">Host cytoplasm</location>
        <location evidence="4">Host perinuclear region</location>
    </subcellularLocation>
    <subcellularLocation>
        <location evidence="3">Host membrane</location>
        <topology evidence="3">Multi-pass membrane protein</topology>
    </subcellularLocation>
</comment>
<feature type="transmembrane region" description="Helical" evidence="37">
    <location>
        <begin position="3283"/>
        <end position="3304"/>
    </location>
</feature>
<evidence type="ECO:0000256" key="33">
    <source>
        <dbReference type="PROSITE-ProRule" id="PRU01294"/>
    </source>
</evidence>
<keyword evidence="17" id="KW-0378">Hydrolase</keyword>
<keyword evidence="23" id="KW-1092">Inhibition of host IRF3 by virus</keyword>
<feature type="disulfide bond" evidence="36">
    <location>
        <begin position="2044"/>
        <end position="2050"/>
    </location>
</feature>
<dbReference type="InterPro" id="IPR044369">
    <property type="entry name" value="NSP6_alphaCoV"/>
</dbReference>
<dbReference type="Pfam" id="PF19211">
    <property type="entry name" value="CoV_NSP2_N"/>
    <property type="match status" value="1"/>
</dbReference>
<evidence type="ECO:0000256" key="5">
    <source>
        <dbReference type="ARBA" id="ARBA00008087"/>
    </source>
</evidence>
<feature type="transmembrane region" description="Helical" evidence="37">
    <location>
        <begin position="1998"/>
        <end position="2018"/>
    </location>
</feature>
<dbReference type="InterPro" id="IPR043612">
    <property type="entry name" value="CoV_NSP4_N"/>
</dbReference>
<evidence type="ECO:0000256" key="23">
    <source>
        <dbReference type="ARBA" id="ARBA00022931"/>
    </source>
</evidence>
<dbReference type="InterPro" id="IPR043504">
    <property type="entry name" value="Peptidase_S1_PA_chymotrypsin"/>
</dbReference>
<keyword evidence="20" id="KW-1043">Host membrane</keyword>
<feature type="transmembrane region" description="Helical" evidence="37">
    <location>
        <begin position="3334"/>
        <end position="3357"/>
    </location>
</feature>
<dbReference type="GO" id="GO:0004843">
    <property type="term" value="F:cysteine-type deubiquitinase activity"/>
    <property type="evidence" value="ECO:0007669"/>
    <property type="project" value="UniProtKB-EC"/>
</dbReference>
<dbReference type="GO" id="GO:0039648">
    <property type="term" value="P:symbiont-mediated perturbation of host ubiquitin-like protein modification"/>
    <property type="evidence" value="ECO:0007669"/>
    <property type="project" value="UniProtKB-KW"/>
</dbReference>
<dbReference type="CDD" id="cd21514">
    <property type="entry name" value="alphaCoV_Nsp2_HCoV-229E-like"/>
    <property type="match status" value="1"/>
</dbReference>
<feature type="transmembrane region" description="Helical" evidence="37">
    <location>
        <begin position="1932"/>
        <end position="1954"/>
    </location>
</feature>
<evidence type="ECO:0000256" key="37">
    <source>
        <dbReference type="SAM" id="Phobius"/>
    </source>
</evidence>
<feature type="domain" description="CoV Nsp2 C-terminal" evidence="51">
    <location>
        <begin position="771"/>
        <end position="895"/>
    </location>
</feature>
<dbReference type="Gene3D" id="1.10.8.1190">
    <property type="match status" value="2"/>
</dbReference>
<dbReference type="PROSITE" id="PS51991">
    <property type="entry name" value="COV_NSP2_C"/>
    <property type="match status" value="1"/>
</dbReference>
<dbReference type="PROSITE" id="PS51989">
    <property type="entry name" value="COV_NSP2_N"/>
    <property type="match status" value="1"/>
</dbReference>
<evidence type="ECO:0000256" key="8">
    <source>
        <dbReference type="ARBA" id="ARBA00022632"/>
    </source>
</evidence>
<dbReference type="InterPro" id="IPR044309">
    <property type="entry name" value="NSP5_Mpro_alphaCoV"/>
</dbReference>
<keyword evidence="18" id="KW-0788">Thiol protease</keyword>
<dbReference type="GO" id="GO:0039548">
    <property type="term" value="P:symbiont-mediated suppression of host cytoplasmic pattern recognition receptor signaling pathway via inhibition of IRF3 activity"/>
    <property type="evidence" value="ECO:0007669"/>
    <property type="project" value="UniProtKB-KW"/>
</dbReference>
<dbReference type="Pfam" id="PF19217">
    <property type="entry name" value="CoV_NSP4_N"/>
    <property type="match status" value="1"/>
</dbReference>
<dbReference type="CDD" id="cd21473">
    <property type="entry name" value="cv_Nsp4_TM"/>
    <property type="match status" value="1"/>
</dbReference>
<feature type="transmembrane region" description="Helical" evidence="37">
    <location>
        <begin position="2751"/>
        <end position="2777"/>
    </location>
</feature>
<dbReference type="GO" id="GO:0008270">
    <property type="term" value="F:zinc ion binding"/>
    <property type="evidence" value="ECO:0007669"/>
    <property type="project" value="UniProtKB-UniRule"/>
</dbReference>
<keyword evidence="26 37" id="KW-0472">Membrane</keyword>
<dbReference type="SMART" id="SM00506">
    <property type="entry name" value="A1pp"/>
    <property type="match status" value="1"/>
</dbReference>
<feature type="region of interest" description="Y4" evidence="35">
    <location>
        <begin position="2387"/>
        <end position="2488"/>
    </location>
</feature>
<dbReference type="InterPro" id="IPR049894">
    <property type="entry name" value="COV_NSP3_3ECTO"/>
</dbReference>
<feature type="domain" description="RdRp Nsp7 cofactor" evidence="44">
    <location>
        <begin position="3552"/>
        <end position="3634"/>
    </location>
</feature>
<dbReference type="InterPro" id="IPR047566">
    <property type="entry name" value="CoV_NSP3_Y"/>
</dbReference>
<evidence type="ECO:0000259" key="47">
    <source>
        <dbReference type="PROSITE" id="PS51952"/>
    </source>
</evidence>
<evidence type="ECO:0000256" key="21">
    <source>
        <dbReference type="ARBA" id="ARBA00022876"/>
    </source>
</evidence>
<feature type="domain" description="Ubiquitin-like" evidence="42">
    <location>
        <begin position="1600"/>
        <end position="1655"/>
    </location>
</feature>
<evidence type="ECO:0000256" key="27">
    <source>
        <dbReference type="ARBA" id="ARBA00023157"/>
    </source>
</evidence>
<dbReference type="InterPro" id="IPR043472">
    <property type="entry name" value="Macro_dom-like"/>
</dbReference>
<evidence type="ECO:0000256" key="19">
    <source>
        <dbReference type="ARBA" id="ARBA00022833"/>
    </source>
</evidence>
<dbReference type="InterPro" id="IPR044353">
    <property type="entry name" value="Nsp3_Ubl2_dom_CoV"/>
</dbReference>
<dbReference type="Pfam" id="PF08715">
    <property type="entry name" value="CoV_peptidase"/>
    <property type="match status" value="2"/>
</dbReference>
<feature type="transmembrane region" description="Helical" evidence="37">
    <location>
        <begin position="2498"/>
        <end position="2522"/>
    </location>
</feature>
<keyword evidence="28" id="KW-1035">Host cytoplasm</keyword>
<comment type="function">
    <text evidence="2">Nsp7-nsp8 hexadecamer may possibly confer processivity to the polymerase, maybe by binding to dsRNA or by producing primers utilized by the latter.</text>
</comment>
<feature type="domain" description="CoV Nsp1 globular" evidence="48">
    <location>
        <begin position="2"/>
        <end position="109"/>
    </location>
</feature>
<dbReference type="GO" id="GO:0033644">
    <property type="term" value="C:host cell membrane"/>
    <property type="evidence" value="ECO:0007669"/>
    <property type="project" value="UniProtKB-SubCell"/>
</dbReference>
<feature type="domain" description="Peptidase C30" evidence="40">
    <location>
        <begin position="2971"/>
        <end position="3272"/>
    </location>
</feature>
<dbReference type="GO" id="GO:0039520">
    <property type="term" value="P:symbiont-mediated activation of host autophagy"/>
    <property type="evidence" value="ECO:0007669"/>
    <property type="project" value="UniProtKB-KW"/>
</dbReference>
<dbReference type="PROSITE" id="PS51949">
    <property type="entry name" value="COV_NSP7"/>
    <property type="match status" value="1"/>
</dbReference>
<dbReference type="CDD" id="cd21665">
    <property type="entry name" value="alphaCoV_Nsp5_Mpro"/>
    <property type="match status" value="1"/>
</dbReference>
<keyword evidence="10" id="KW-0645">Protease</keyword>
<dbReference type="CDD" id="cd21557">
    <property type="entry name" value="Macro_X_Nsp3-like"/>
    <property type="match status" value="1"/>
</dbReference>
<evidence type="ECO:0000259" key="42">
    <source>
        <dbReference type="PROSITE" id="PS51944"/>
    </source>
</evidence>
<evidence type="ECO:0000256" key="12">
    <source>
        <dbReference type="ARBA" id="ARBA00022723"/>
    </source>
</evidence>
<evidence type="ECO:0000256" key="29">
    <source>
        <dbReference type="ARBA" id="ARBA00023280"/>
    </source>
</evidence>
<feature type="domain" description="CoV Nsp2 middle" evidence="50">
    <location>
        <begin position="389"/>
        <end position="773"/>
    </location>
</feature>
<dbReference type="Gene3D" id="3.40.220.10">
    <property type="entry name" value="Leucine Aminopeptidase, subunit E, domain 1"/>
    <property type="match status" value="1"/>
</dbReference>
<feature type="region of interest" description="CoV-Y" evidence="35">
    <location>
        <begin position="2240"/>
        <end position="2488"/>
    </location>
</feature>
<feature type="transmembrane region" description="Helical" evidence="37">
    <location>
        <begin position="3471"/>
        <end position="3492"/>
    </location>
</feature>
<keyword evidence="7" id="KW-0945">Host-virus interaction</keyword>
<evidence type="ECO:0000256" key="16">
    <source>
        <dbReference type="ARBA" id="ARBA00022786"/>
    </source>
</evidence>
<dbReference type="InterPro" id="IPR014828">
    <property type="entry name" value="NSP7_CoV"/>
</dbReference>
<feature type="transmembrane region" description="Helical" evidence="37">
    <location>
        <begin position="2806"/>
        <end position="2824"/>
    </location>
</feature>
<evidence type="ECO:0000256" key="28">
    <source>
        <dbReference type="ARBA" id="ARBA00023200"/>
    </source>
</evidence>
<dbReference type="InterPro" id="IPR043477">
    <property type="entry name" value="Peptidase_C30_dom3_CoV"/>
</dbReference>
<feature type="transmembrane region" description="Helical" evidence="37">
    <location>
        <begin position="3429"/>
        <end position="3450"/>
    </location>
</feature>
<dbReference type="PROSITE" id="PS51944">
    <property type="entry name" value="COV_NSP3D_UBL"/>
    <property type="match status" value="1"/>
</dbReference>
<dbReference type="Gene3D" id="2.40.10.250">
    <property type="entry name" value="Replicase NSP9"/>
    <property type="match status" value="1"/>
</dbReference>
<comment type="function">
    <text evidence="30">The papain-like proteinase 1 (PLP1) and papain-like proteinase 2 (PLP2) are responsible for the cleavages located at the N-terminus of the replicase polyprotein. In addition, PLP2 possesses a deubiquitinating/deISGylating activity and processes both 'Lys-48'- and 'Lys-63'-linked polyubiquitin chains from cellular substrates. PLP2 also antagonizes innate immune induction of type I interferon by blocking the nuclear translocation of host IRF-3.</text>
</comment>
<dbReference type="CDD" id="cd21875">
    <property type="entry name" value="PEDV-like_alphaCoV_Nsp1"/>
    <property type="match status" value="1"/>
</dbReference>
<evidence type="ECO:0000259" key="45">
    <source>
        <dbReference type="PROSITE" id="PS51950"/>
    </source>
</evidence>
<dbReference type="InterPro" id="IPR043178">
    <property type="entry name" value="PLpro_thumb_sf_CoV"/>
</dbReference>
<evidence type="ECO:0000256" key="11">
    <source>
        <dbReference type="ARBA" id="ARBA00022692"/>
    </source>
</evidence>
<keyword evidence="22 34" id="KW-0694">RNA-binding</keyword>
<dbReference type="PROSITE" id="PS51951">
    <property type="entry name" value="COV_NSP9_SSRNA_BD"/>
    <property type="match status" value="1"/>
</dbReference>
<dbReference type="Pfam" id="PF08717">
    <property type="entry name" value="CoV_NSP8"/>
    <property type="match status" value="1"/>
</dbReference>
<evidence type="ECO:0000259" key="49">
    <source>
        <dbReference type="PROSITE" id="PS51989"/>
    </source>
</evidence>
<dbReference type="InterPro" id="IPR032505">
    <property type="entry name" value="CoV_NSP4_C"/>
</dbReference>
<evidence type="ECO:0000256" key="14">
    <source>
        <dbReference type="ARBA" id="ARBA00022758"/>
    </source>
</evidence>
<evidence type="ECO:0000259" key="52">
    <source>
        <dbReference type="PROSITE" id="PS51992"/>
    </source>
</evidence>
<evidence type="ECO:0000259" key="53">
    <source>
        <dbReference type="PROSITE" id="PS51993"/>
    </source>
</evidence>
<evidence type="ECO:0000256" key="13">
    <source>
        <dbReference type="ARBA" id="ARBA00022737"/>
    </source>
</evidence>
<dbReference type="Gene3D" id="3.30.70.3540">
    <property type="entry name" value="Nsp8 replicase, head domain"/>
    <property type="match status" value="1"/>
</dbReference>
<keyword evidence="9" id="KW-1130">Modulation of host ubiquitin pathway by virus</keyword>
<evidence type="ECO:0000259" key="50">
    <source>
        <dbReference type="PROSITE" id="PS51990"/>
    </source>
</evidence>
<feature type="domain" description="CoV Nsp3 Y" evidence="52">
    <location>
        <begin position="2149"/>
        <end position="2488"/>
    </location>
</feature>
<evidence type="ECO:0000256" key="10">
    <source>
        <dbReference type="ARBA" id="ARBA00022670"/>
    </source>
</evidence>
<dbReference type="InterPro" id="IPR043615">
    <property type="entry name" value="NSP2_N_CoV"/>
</dbReference>
<evidence type="ECO:0000256" key="30">
    <source>
        <dbReference type="ARBA" id="ARBA00025562"/>
    </source>
</evidence>
<evidence type="ECO:0000259" key="51">
    <source>
        <dbReference type="PROSITE" id="PS51991"/>
    </source>
</evidence>
<feature type="domain" description="Nsp4C" evidence="43">
    <location>
        <begin position="2875"/>
        <end position="2970"/>
    </location>
</feature>
<dbReference type="Pfam" id="PF05409">
    <property type="entry name" value="Peptidase_C30"/>
    <property type="match status" value="1"/>
</dbReference>
<name>A0A0P0ILY9_CVH22</name>
<dbReference type="InterPro" id="IPR044357">
    <property type="entry name" value="NSP3_Ubl1_dom_CoV"/>
</dbReference>
<feature type="domain" description="Ubiquitin-like" evidence="41">
    <location>
        <begin position="896"/>
        <end position="991"/>
    </location>
</feature>
<dbReference type="GO" id="GO:0004197">
    <property type="term" value="F:cysteine-type endopeptidase activity"/>
    <property type="evidence" value="ECO:0007669"/>
    <property type="project" value="InterPro"/>
</dbReference>
<feature type="domain" description="Macro" evidence="39">
    <location>
        <begin position="1265"/>
        <end position="1433"/>
    </location>
</feature>
<dbReference type="InterPro" id="IPR043613">
    <property type="entry name" value="CoV_NSP2_C"/>
</dbReference>
<dbReference type="InterPro" id="IPR037230">
    <property type="entry name" value="NSP8_sf_CoV"/>
</dbReference>
<feature type="disulfide bond" evidence="36">
    <location>
        <begin position="2026"/>
        <end position="2053"/>
    </location>
</feature>
<dbReference type="EMBL" id="KT253271">
    <property type="protein sequence ID" value="ALJ99894.1"/>
    <property type="molecule type" value="Genomic_RNA"/>
</dbReference>
<evidence type="ECO:0000256" key="9">
    <source>
        <dbReference type="ARBA" id="ARBA00022662"/>
    </source>
</evidence>
<dbReference type="GO" id="GO:0008242">
    <property type="term" value="F:omega peptidase activity"/>
    <property type="evidence" value="ECO:0007669"/>
    <property type="project" value="InterPro"/>
</dbReference>
<evidence type="ECO:0000256" key="20">
    <source>
        <dbReference type="ARBA" id="ARBA00022870"/>
    </source>
</evidence>
<evidence type="ECO:0000256" key="2">
    <source>
        <dbReference type="ARBA" id="ARBA00002928"/>
    </source>
</evidence>
<dbReference type="GO" id="GO:0003723">
    <property type="term" value="F:RNA binding"/>
    <property type="evidence" value="ECO:0007669"/>
    <property type="project" value="UniProtKB-KW"/>
</dbReference>
<dbReference type="PROSITE" id="PS51992">
    <property type="entry name" value="COV_NSP3_Y"/>
    <property type="match status" value="1"/>
</dbReference>
<feature type="domain" description="RdRp Nsp8 cofactor" evidence="45">
    <location>
        <begin position="3635"/>
        <end position="3829"/>
    </location>
</feature>